<reference evidence="2 3" key="1">
    <citation type="submission" date="2018-09" db="EMBL/GenBank/DDBJ databases">
        <title>Genome Sequence of Paenibacillus lautus Strain E7593-69, Azo Dye-Degrading Bacteria, Isolated from Commercial Tattoo Inks.</title>
        <authorList>
            <person name="Nho S.W."/>
            <person name="Kim S.-J."/>
            <person name="Kweon O."/>
            <person name="Cerniglia C.E."/>
        </authorList>
    </citation>
    <scope>NUCLEOTIDE SEQUENCE [LARGE SCALE GENOMIC DNA]</scope>
    <source>
        <strain evidence="2 3">E7593-69</strain>
    </source>
</reference>
<protein>
    <submittedName>
        <fullName evidence="2">Uncharacterized protein</fullName>
    </submittedName>
</protein>
<dbReference type="EMBL" id="CP032412">
    <property type="protein sequence ID" value="AYB43290.1"/>
    <property type="molecule type" value="Genomic_DNA"/>
</dbReference>
<keyword evidence="3" id="KW-1185">Reference proteome</keyword>
<dbReference type="Proteomes" id="UP000266552">
    <property type="component" value="Chromosome"/>
</dbReference>
<feature type="transmembrane region" description="Helical" evidence="1">
    <location>
        <begin position="74"/>
        <end position="93"/>
    </location>
</feature>
<evidence type="ECO:0000256" key="1">
    <source>
        <dbReference type="SAM" id="Phobius"/>
    </source>
</evidence>
<dbReference type="KEGG" id="plw:D5F53_08345"/>
<sequence length="130" mass="14329">MRDVNWVQVTRASFFVLAIIFSVSVALQVLIAGTALFVNSGGWAAHASFARYFACIPLIMAIMAWMAGLSRRMLWKSMGLFGMVIGMFLTAVLSSRIGFLSALHPVIALMLFWGSVDMIRSGKRSEINVH</sequence>
<dbReference type="InterPro" id="IPR046192">
    <property type="entry name" value="DUF6220"/>
</dbReference>
<dbReference type="RefSeq" id="WP_119847311.1">
    <property type="nucleotide sequence ID" value="NZ_CP032412.1"/>
</dbReference>
<feature type="transmembrane region" description="Helical" evidence="1">
    <location>
        <begin position="12"/>
        <end position="37"/>
    </location>
</feature>
<evidence type="ECO:0000313" key="3">
    <source>
        <dbReference type="Proteomes" id="UP000266552"/>
    </source>
</evidence>
<evidence type="ECO:0000313" key="2">
    <source>
        <dbReference type="EMBL" id="AYB43290.1"/>
    </source>
</evidence>
<organism evidence="2 3">
    <name type="scientific">Paenibacillus lautus</name>
    <name type="common">Bacillus lautus</name>
    <dbReference type="NCBI Taxonomy" id="1401"/>
    <lineage>
        <taxon>Bacteria</taxon>
        <taxon>Bacillati</taxon>
        <taxon>Bacillota</taxon>
        <taxon>Bacilli</taxon>
        <taxon>Bacillales</taxon>
        <taxon>Paenibacillaceae</taxon>
        <taxon>Paenibacillus</taxon>
    </lineage>
</organism>
<feature type="transmembrane region" description="Helical" evidence="1">
    <location>
        <begin position="99"/>
        <end position="116"/>
    </location>
</feature>
<dbReference type="Pfam" id="PF19728">
    <property type="entry name" value="DUF6220"/>
    <property type="match status" value="1"/>
</dbReference>
<dbReference type="AlphaFoldDB" id="A0A385TFE3"/>
<keyword evidence="1" id="KW-0472">Membrane</keyword>
<keyword evidence="1" id="KW-0812">Transmembrane</keyword>
<accession>A0A385TFE3</accession>
<gene>
    <name evidence="2" type="ORF">D5F53_08345</name>
</gene>
<feature type="transmembrane region" description="Helical" evidence="1">
    <location>
        <begin position="49"/>
        <end position="67"/>
    </location>
</feature>
<proteinExistence type="predicted"/>
<name>A0A385TFE3_PAELA</name>
<keyword evidence="1" id="KW-1133">Transmembrane helix</keyword>